<dbReference type="GO" id="GO:0005730">
    <property type="term" value="C:nucleolus"/>
    <property type="evidence" value="ECO:0007669"/>
    <property type="project" value="TreeGrafter"/>
</dbReference>
<dbReference type="Proteomes" id="UP001212152">
    <property type="component" value="Unassembled WGS sequence"/>
</dbReference>
<feature type="region of interest" description="Disordered" evidence="1">
    <location>
        <begin position="573"/>
        <end position="594"/>
    </location>
</feature>
<feature type="domain" description="Nucleolar 27S pre-rRNA processing Urb2/Npa2 C-terminal" evidence="2">
    <location>
        <begin position="1345"/>
        <end position="1613"/>
    </location>
</feature>
<gene>
    <name evidence="3" type="primary">URB2</name>
    <name evidence="3" type="ORF">HDU87_005035</name>
</gene>
<dbReference type="SUPFAM" id="SSF48371">
    <property type="entry name" value="ARM repeat"/>
    <property type="match status" value="1"/>
</dbReference>
<dbReference type="EMBL" id="JADGJQ010000004">
    <property type="protein sequence ID" value="KAJ3184189.1"/>
    <property type="molecule type" value="Genomic_DNA"/>
</dbReference>
<comment type="caution">
    <text evidence="3">The sequence shown here is derived from an EMBL/GenBank/DDBJ whole genome shotgun (WGS) entry which is preliminary data.</text>
</comment>
<reference evidence="3" key="1">
    <citation type="submission" date="2020-05" db="EMBL/GenBank/DDBJ databases">
        <title>Phylogenomic resolution of chytrid fungi.</title>
        <authorList>
            <person name="Stajich J.E."/>
            <person name="Amses K."/>
            <person name="Simmons R."/>
            <person name="Seto K."/>
            <person name="Myers J."/>
            <person name="Bonds A."/>
            <person name="Quandt C.A."/>
            <person name="Barry K."/>
            <person name="Liu P."/>
            <person name="Grigoriev I."/>
            <person name="Longcore J.E."/>
            <person name="James T.Y."/>
        </authorList>
    </citation>
    <scope>NUCLEOTIDE SEQUENCE</scope>
    <source>
        <strain evidence="3">JEL0379</strain>
    </source>
</reference>
<dbReference type="InterPro" id="IPR018849">
    <property type="entry name" value="Urb2/Npa2_C"/>
</dbReference>
<dbReference type="PANTHER" id="PTHR15682:SF2">
    <property type="entry name" value="UNHEALTHY RIBOSOME BIOGENESIS PROTEIN 2 HOMOLOG"/>
    <property type="match status" value="1"/>
</dbReference>
<dbReference type="InterPro" id="IPR016024">
    <property type="entry name" value="ARM-type_fold"/>
</dbReference>
<feature type="region of interest" description="Disordered" evidence="1">
    <location>
        <begin position="1"/>
        <end position="22"/>
    </location>
</feature>
<name>A0AAD5XQC0_9FUNG</name>
<dbReference type="GO" id="GO:0042254">
    <property type="term" value="P:ribosome biogenesis"/>
    <property type="evidence" value="ECO:0007669"/>
    <property type="project" value="TreeGrafter"/>
</dbReference>
<keyword evidence="4" id="KW-1185">Reference proteome</keyword>
<evidence type="ECO:0000313" key="3">
    <source>
        <dbReference type="EMBL" id="KAJ3184189.1"/>
    </source>
</evidence>
<sequence>MPGREDTQTAGPAATEIQQSAESVTKLLRDPAQSASQKLDFASKLWHGSKVFIPGKQELILEWISSELFNGIKKNLKVSKRVGEAPHLNLPHWKLFAEVIGKFAELKARQEVATFSSTASLGTRTYTVKARLMDVFVALLDDLRNLLTTEITSEEGEAVLGLLQTAHECFSRLVSSLPEVLRPTLELLISLAQSSSQFFVISSPTTGGNPCAPVAAQYLESVLAMLTKAFHQYPNQKKVFTLFITNLLDPFLALRQQILALPGDTIPQAQHGHILGLLRALIRDALFHKEHMPEFVAVLHQLSESQAGVPTEKLAYPKQLFDHLRAMISGNDDVPEWISSSLPLLFELFIESSRAHLKVRFTAASPSFNLFHQFYAMVAERAPSSSDATTSELAYLSMSVDLLRQCHTLDVYRATNDNESKKQRNYFEALNRMLLAMAMQLPASNHCSLFRGLNALLLLDHTVLETNLSELWRFILSPSPEARREAVNLCCELVRTFTKSRQLDVLIESCLASVRSHHIDQDARTASSVTFCSAECLAELSSSVAALLPAQTIGIMQTLRGILLEHYLPAASHEPPTKKRKTKQAGGAGNAGRPSPELPILLLCQVLQHARISEGQRTTANAIVDELHSAFIVPVLASINEQEAAVPGAGLFTGLYLQLTLLKYSPTDYWSNNMDTAAVQRMVLAFSKVKLEPRVMYLKSEIVLCHLDRVASTTVDPLTVSGCQKLAQGILTDLADMPTNYQAIWDGRVNALSEENECVGRWTSVVNHLPAVSRLVDQKDLKIVVNQLLDTLDVAQEASLARHTLKSVTADLLKSALFYELDNIKSALVPELVTRMSAPLLAALPSSAIHEGIATLAALKNNTSFLGDARSKFLSIFGPDAHTRIKVSSSAFLKTLPYLQFLHIFPTTYFDPLIRDVIIRMVSLLELTGFRGLLLSSDSKKQQIGLQFGSICRNICIRFLTDREDKALSLLGPSVLIHLIRSLERYAVCERKLAAAAVPNATQFLGQAARATLAMETLLILRAWRMAPKSSGGASPHEFLAIIFREVASMADGAHRLQVAIHLLRPTVEWFEVKRKRAEKIGDGDKSTIAAEIKVGDGLVQEFLDGFEESVLRVLQDIATASEPGAEGAEIVDMTTSGAERALLAFEVYRLVLAFYKSNGSPKVAVYLALLASLVAGSIRTLTEWSLTTSVDQSLRSAYSLLAVNFLATFAMNIRDIRPAVDPTAMKSLAQLIGYIMDTAPTGSDAILTAEEAMKRLVSDSSKPQYLDLVAYAVDVLERAPAAMSAVALVATDGRTPSPIKIVEIIMAGDNQEVGRTIVRRVLPNVIIKLAQVLQVTTSVSCVLDILRMFTRAASDKYLTLRHSDIGLMFGGIAAVLSGSSNLASALPSPSEIEESDPTPESVVEIFNALYRLLLALLRFRKELVVQAIAPLGAVIKDLLLCFRVRTRNVDPRSMRGKGGGATLSGVHIETTPSLARYAPLPPECASDLARVLVALSQKSLLTSQTDQLAASASASASTQPSAVTTSAAATVKPFTKHAPFLLSAVLQIQISPRPLAPEAKHELMDGIYALLDLCGDHGREAVLAASDPHGGARPLLKATVAEWEQHHRYHGKV</sequence>
<organism evidence="3 4">
    <name type="scientific">Geranomyces variabilis</name>
    <dbReference type="NCBI Taxonomy" id="109894"/>
    <lineage>
        <taxon>Eukaryota</taxon>
        <taxon>Fungi</taxon>
        <taxon>Fungi incertae sedis</taxon>
        <taxon>Chytridiomycota</taxon>
        <taxon>Chytridiomycota incertae sedis</taxon>
        <taxon>Chytridiomycetes</taxon>
        <taxon>Spizellomycetales</taxon>
        <taxon>Powellomycetaceae</taxon>
        <taxon>Geranomyces</taxon>
    </lineage>
</organism>
<evidence type="ECO:0000259" key="2">
    <source>
        <dbReference type="Pfam" id="PF10441"/>
    </source>
</evidence>
<dbReference type="Pfam" id="PF10441">
    <property type="entry name" value="Urb2"/>
    <property type="match status" value="1"/>
</dbReference>
<dbReference type="PANTHER" id="PTHR15682">
    <property type="entry name" value="UNHEALTHY RIBOSOME BIOGENESIS PROTEIN 2 HOMOLOG"/>
    <property type="match status" value="1"/>
</dbReference>
<protein>
    <submittedName>
        <fullName evidence="3">rRNA primary transcript metabolism protein</fullName>
    </submittedName>
</protein>
<accession>A0AAD5XQC0</accession>
<dbReference type="InterPro" id="IPR052609">
    <property type="entry name" value="Ribosome_Biogenesis_Reg"/>
</dbReference>
<evidence type="ECO:0000256" key="1">
    <source>
        <dbReference type="SAM" id="MobiDB-lite"/>
    </source>
</evidence>
<evidence type="ECO:0000313" key="4">
    <source>
        <dbReference type="Proteomes" id="UP001212152"/>
    </source>
</evidence>
<proteinExistence type="predicted"/>